<reference evidence="3" key="1">
    <citation type="journal article" date="2011" name="Nat. Commun.">
        <title>Effector diversification within compartments of the Leptosphaeria maculans genome affected by Repeat-Induced Point mutations.</title>
        <authorList>
            <person name="Rouxel T."/>
            <person name="Grandaubert J."/>
            <person name="Hane J.K."/>
            <person name="Hoede C."/>
            <person name="van de Wouw A.P."/>
            <person name="Couloux A."/>
            <person name="Dominguez V."/>
            <person name="Anthouard V."/>
            <person name="Bally P."/>
            <person name="Bourras S."/>
            <person name="Cozijnsen A.J."/>
            <person name="Ciuffetti L.M."/>
            <person name="Degrave A."/>
            <person name="Dilmaghani A."/>
            <person name="Duret L."/>
            <person name="Fudal I."/>
            <person name="Goodwin S.B."/>
            <person name="Gout L."/>
            <person name="Glaser N."/>
            <person name="Linglin J."/>
            <person name="Kema G.H.J."/>
            <person name="Lapalu N."/>
            <person name="Lawrence C.B."/>
            <person name="May K."/>
            <person name="Meyer M."/>
            <person name="Ollivier B."/>
            <person name="Poulain J."/>
            <person name="Schoch C.L."/>
            <person name="Simon A."/>
            <person name="Spatafora J.W."/>
            <person name="Stachowiak A."/>
            <person name="Turgeon B.G."/>
            <person name="Tyler B.M."/>
            <person name="Vincent D."/>
            <person name="Weissenbach J."/>
            <person name="Amselem J."/>
            <person name="Quesneville H."/>
            <person name="Oliver R.P."/>
            <person name="Wincker P."/>
            <person name="Balesdent M.-H."/>
            <person name="Howlett B.J."/>
        </authorList>
    </citation>
    <scope>NUCLEOTIDE SEQUENCE [LARGE SCALE GENOMIC DNA]</scope>
    <source>
        <strain evidence="3">JN3 / isolate v23.1.3 / race Av1-4-5-6-7-8</strain>
    </source>
</reference>
<proteinExistence type="predicted"/>
<dbReference type="InParanoid" id="E4ZZP4"/>
<feature type="compositionally biased region" description="Polar residues" evidence="1">
    <location>
        <begin position="76"/>
        <end position="100"/>
    </location>
</feature>
<accession>E4ZZP4</accession>
<dbReference type="EMBL" id="FP929130">
    <property type="protein sequence ID" value="CBX97160.1"/>
    <property type="molecule type" value="Genomic_DNA"/>
</dbReference>
<evidence type="ECO:0000313" key="2">
    <source>
        <dbReference type="EMBL" id="CBX97160.1"/>
    </source>
</evidence>
<evidence type="ECO:0000256" key="1">
    <source>
        <dbReference type="SAM" id="MobiDB-lite"/>
    </source>
</evidence>
<gene>
    <name evidence="2" type="ORF">LEMA_P102910.1</name>
</gene>
<dbReference type="Proteomes" id="UP000002668">
    <property type="component" value="Genome"/>
</dbReference>
<dbReference type="RefSeq" id="XP_003840639.1">
    <property type="nucleotide sequence ID" value="XM_003840591.1"/>
</dbReference>
<feature type="region of interest" description="Disordered" evidence="1">
    <location>
        <begin position="1"/>
        <end position="100"/>
    </location>
</feature>
<keyword evidence="3" id="KW-1185">Reference proteome</keyword>
<dbReference type="HOGENOM" id="CLU_2306639_0_0_1"/>
<organism evidence="3">
    <name type="scientific">Leptosphaeria maculans (strain JN3 / isolate v23.1.3 / race Av1-4-5-6-7-8)</name>
    <name type="common">Blackleg fungus</name>
    <name type="synonym">Phoma lingam</name>
    <dbReference type="NCBI Taxonomy" id="985895"/>
    <lineage>
        <taxon>Eukaryota</taxon>
        <taxon>Fungi</taxon>
        <taxon>Dikarya</taxon>
        <taxon>Ascomycota</taxon>
        <taxon>Pezizomycotina</taxon>
        <taxon>Dothideomycetes</taxon>
        <taxon>Pleosporomycetidae</taxon>
        <taxon>Pleosporales</taxon>
        <taxon>Pleosporineae</taxon>
        <taxon>Leptosphaeriaceae</taxon>
        <taxon>Plenodomus</taxon>
        <taxon>Plenodomus lingam/Leptosphaeria maculans species complex</taxon>
    </lineage>
</organism>
<feature type="compositionally biased region" description="Acidic residues" evidence="1">
    <location>
        <begin position="15"/>
        <end position="28"/>
    </location>
</feature>
<dbReference type="AlphaFoldDB" id="E4ZZP4"/>
<name>E4ZZP4_LEPMJ</name>
<protein>
    <submittedName>
        <fullName evidence="2">Predicted protein</fullName>
    </submittedName>
</protein>
<feature type="compositionally biased region" description="Pro residues" evidence="1">
    <location>
        <begin position="60"/>
        <end position="73"/>
    </location>
</feature>
<sequence length="100" mass="10843">MVTYLTTGTEQLVEYLDDEDKDEDENDDNDHPVATTPSLAALLEGTENSARNSIKLSGMPPLPHIPPLSPDPPSSERNPGYSSSLLCSHQSNPKNTSPRP</sequence>
<dbReference type="VEuPathDB" id="FungiDB:LEMA_P102910.1"/>
<dbReference type="GeneID" id="13283518"/>
<feature type="compositionally biased region" description="Polar residues" evidence="1">
    <location>
        <begin position="1"/>
        <end position="10"/>
    </location>
</feature>
<evidence type="ECO:0000313" key="3">
    <source>
        <dbReference type="Proteomes" id="UP000002668"/>
    </source>
</evidence>
<feature type="compositionally biased region" description="Polar residues" evidence="1">
    <location>
        <begin position="46"/>
        <end position="55"/>
    </location>
</feature>